<evidence type="ECO:0000256" key="4">
    <source>
        <dbReference type="ARBA" id="ARBA00022801"/>
    </source>
</evidence>
<dbReference type="GO" id="GO:0004157">
    <property type="term" value="F:dihydropyrimidinase activity"/>
    <property type="evidence" value="ECO:0007669"/>
    <property type="project" value="UniProtKB-EC"/>
</dbReference>
<keyword evidence="7" id="KW-1185">Reference proteome</keyword>
<dbReference type="CDD" id="cd01314">
    <property type="entry name" value="D-HYD"/>
    <property type="match status" value="1"/>
</dbReference>
<comment type="caution">
    <text evidence="6">The sequence shown here is derived from an EMBL/GenBank/DDBJ whole genome shotgun (WGS) entry which is preliminary data.</text>
</comment>
<feature type="domain" description="Amidohydrolase-related" evidence="5">
    <location>
        <begin position="56"/>
        <end position="442"/>
    </location>
</feature>
<evidence type="ECO:0000256" key="3">
    <source>
        <dbReference type="ARBA" id="ARBA00022723"/>
    </source>
</evidence>
<dbReference type="Pfam" id="PF01979">
    <property type="entry name" value="Amidohydro_1"/>
    <property type="match status" value="1"/>
</dbReference>
<sequence>MSHRTLIRGGLVVTAADELHADVLVEDGKVAALAAHGSAAAGAWTADRILDATGKYVIPGGVDAHTHMELPFGGTSASDTFETGTRAAAWGGTTTIVDFAVQSVGRGLREGLDAWYAKADGNCAVDYAFHMILSDVNEATLKEMDLLVGEGITSFKLFMAYPGVFYSDDGQILRAMQRASGNGGLIMMHAENGIAIDVLVEQALARGETDPRHHGEVRKVLLEAEATHRAIQLARVAGSPLYVVHVSAEEAVAELAAARDKGLPVFGETCPQYLFLSTDNLAEPDFQGAKYVCSTPLRPKEHQAALWRGLRTNDLQVVSTDHCPFCFRGQKELGRGDFSKIPNGLPGVENRMDLLHQAVVDGHISRRRWIEIACATPARMFGLYPQKGTIAPGSDADIVLYDPHAEQVLSAETHHMNVDYSAYEGRRVTGRVETVLSRGELVIDRRQYTGRAGHGAFIHRSTCQYL</sequence>
<organism evidence="6 7">
    <name type="scientific">Streptomyces toxytricini</name>
    <name type="common">Actinomyces toxytricini</name>
    <dbReference type="NCBI Taxonomy" id="67369"/>
    <lineage>
        <taxon>Bacteria</taxon>
        <taxon>Bacillati</taxon>
        <taxon>Actinomycetota</taxon>
        <taxon>Actinomycetes</taxon>
        <taxon>Kitasatosporales</taxon>
        <taxon>Streptomycetaceae</taxon>
        <taxon>Streptomyces</taxon>
    </lineage>
</organism>
<dbReference type="SUPFAM" id="SSF51556">
    <property type="entry name" value="Metallo-dependent hydrolases"/>
    <property type="match status" value="1"/>
</dbReference>
<name>A0ABW8EHA3_STRT5</name>
<dbReference type="SUPFAM" id="SSF51338">
    <property type="entry name" value="Composite domain of metallo-dependent hydrolases"/>
    <property type="match status" value="2"/>
</dbReference>
<dbReference type="InterPro" id="IPR050378">
    <property type="entry name" value="Metallo-dep_Hydrolases_sf"/>
</dbReference>
<dbReference type="PANTHER" id="PTHR11647">
    <property type="entry name" value="HYDRANTOINASE/DIHYDROPYRIMIDINASE FAMILY MEMBER"/>
    <property type="match status" value="1"/>
</dbReference>
<evidence type="ECO:0000259" key="5">
    <source>
        <dbReference type="Pfam" id="PF01979"/>
    </source>
</evidence>
<dbReference type="EC" id="3.5.2.2" evidence="6"/>
<keyword evidence="3" id="KW-0479">Metal-binding</keyword>
<gene>
    <name evidence="6" type="primary">hydA</name>
    <name evidence="6" type="ORF">ACIO7M_16075</name>
</gene>
<evidence type="ECO:0000256" key="2">
    <source>
        <dbReference type="ARBA" id="ARBA00008829"/>
    </source>
</evidence>
<dbReference type="EMBL" id="JBIUYY010000006">
    <property type="protein sequence ID" value="MFJ2822616.1"/>
    <property type="molecule type" value="Genomic_DNA"/>
</dbReference>
<dbReference type="PANTHER" id="PTHR11647:SF1">
    <property type="entry name" value="COLLAPSIN RESPONSE MEDIATOR PROTEIN"/>
    <property type="match status" value="1"/>
</dbReference>
<evidence type="ECO:0000256" key="1">
    <source>
        <dbReference type="ARBA" id="ARBA00001947"/>
    </source>
</evidence>
<dbReference type="NCBIfam" id="TIGR02033">
    <property type="entry name" value="D-hydantoinase"/>
    <property type="match status" value="1"/>
</dbReference>
<comment type="similarity">
    <text evidence="2">Belongs to the metallo-dependent hydrolases superfamily. Hydantoinase/dihydropyrimidinase family.</text>
</comment>
<protein>
    <submittedName>
        <fullName evidence="6">Dihydropyrimidinase</fullName>
        <ecNumber evidence="6">3.5.2.2</ecNumber>
    </submittedName>
</protein>
<accession>A0ABW8EHA3</accession>
<dbReference type="RefSeq" id="WP_402381352.1">
    <property type="nucleotide sequence ID" value="NZ_JBIUYY010000006.1"/>
</dbReference>
<dbReference type="InterPro" id="IPR011059">
    <property type="entry name" value="Metal-dep_hydrolase_composite"/>
</dbReference>
<keyword evidence="4 6" id="KW-0378">Hydrolase</keyword>
<comment type="cofactor">
    <cofactor evidence="1">
        <name>Zn(2+)</name>
        <dbReference type="ChEBI" id="CHEBI:29105"/>
    </cofactor>
</comment>
<dbReference type="Gene3D" id="3.20.20.140">
    <property type="entry name" value="Metal-dependent hydrolases"/>
    <property type="match status" value="1"/>
</dbReference>
<dbReference type="InterPro" id="IPR006680">
    <property type="entry name" value="Amidohydro-rel"/>
</dbReference>
<dbReference type="InterPro" id="IPR032466">
    <property type="entry name" value="Metal_Hydrolase"/>
</dbReference>
<dbReference type="Gene3D" id="2.30.40.10">
    <property type="entry name" value="Urease, subunit C, domain 1"/>
    <property type="match status" value="1"/>
</dbReference>
<dbReference type="Proteomes" id="UP001617351">
    <property type="component" value="Unassembled WGS sequence"/>
</dbReference>
<proteinExistence type="inferred from homology"/>
<dbReference type="InterPro" id="IPR011778">
    <property type="entry name" value="Hydantoinase/dihydroPyrase"/>
</dbReference>
<evidence type="ECO:0000313" key="7">
    <source>
        <dbReference type="Proteomes" id="UP001617351"/>
    </source>
</evidence>
<evidence type="ECO:0000313" key="6">
    <source>
        <dbReference type="EMBL" id="MFJ2822616.1"/>
    </source>
</evidence>
<reference evidence="6 7" key="1">
    <citation type="submission" date="2024-10" db="EMBL/GenBank/DDBJ databases">
        <title>The Natural Products Discovery Center: Release of the First 8490 Sequenced Strains for Exploring Actinobacteria Biosynthetic Diversity.</title>
        <authorList>
            <person name="Kalkreuter E."/>
            <person name="Kautsar S.A."/>
            <person name="Yang D."/>
            <person name="Bader C.D."/>
            <person name="Teijaro C.N."/>
            <person name="Fluegel L."/>
            <person name="Davis C.M."/>
            <person name="Simpson J.R."/>
            <person name="Lauterbach L."/>
            <person name="Steele A.D."/>
            <person name="Gui C."/>
            <person name="Meng S."/>
            <person name="Li G."/>
            <person name="Viehrig K."/>
            <person name="Ye F."/>
            <person name="Su P."/>
            <person name="Kiefer A.F."/>
            <person name="Nichols A."/>
            <person name="Cepeda A.J."/>
            <person name="Yan W."/>
            <person name="Fan B."/>
            <person name="Jiang Y."/>
            <person name="Adhikari A."/>
            <person name="Zheng C.-J."/>
            <person name="Schuster L."/>
            <person name="Cowan T.M."/>
            <person name="Smanski M.J."/>
            <person name="Chevrette M.G."/>
            <person name="De Carvalho L.P.S."/>
            <person name="Shen B."/>
        </authorList>
    </citation>
    <scope>NUCLEOTIDE SEQUENCE [LARGE SCALE GENOMIC DNA]</scope>
    <source>
        <strain evidence="6 7">NPDC087220</strain>
    </source>
</reference>